<evidence type="ECO:0000256" key="1">
    <source>
        <dbReference type="ARBA" id="ARBA00022801"/>
    </source>
</evidence>
<evidence type="ECO:0000259" key="2">
    <source>
        <dbReference type="Pfam" id="PF00561"/>
    </source>
</evidence>
<dbReference type="InterPro" id="IPR050266">
    <property type="entry name" value="AB_hydrolase_sf"/>
</dbReference>
<evidence type="ECO:0000313" key="4">
    <source>
        <dbReference type="Proteomes" id="UP000326671"/>
    </source>
</evidence>
<dbReference type="InterPro" id="IPR000073">
    <property type="entry name" value="AB_hydrolase_1"/>
</dbReference>
<name>A0A5J5H8M7_9BACI</name>
<dbReference type="PRINTS" id="PR00111">
    <property type="entry name" value="ABHYDROLASE"/>
</dbReference>
<protein>
    <submittedName>
        <fullName evidence="3">Alpha/beta hydrolase</fullName>
    </submittedName>
</protein>
<dbReference type="EMBL" id="VYKL01000039">
    <property type="protein sequence ID" value="KAA9015973.1"/>
    <property type="molecule type" value="Genomic_DNA"/>
</dbReference>
<organism evidence="3 4">
    <name type="scientific">Niallia endozanthoxylica</name>
    <dbReference type="NCBI Taxonomy" id="2036016"/>
    <lineage>
        <taxon>Bacteria</taxon>
        <taxon>Bacillati</taxon>
        <taxon>Bacillota</taxon>
        <taxon>Bacilli</taxon>
        <taxon>Bacillales</taxon>
        <taxon>Bacillaceae</taxon>
        <taxon>Niallia</taxon>
    </lineage>
</organism>
<dbReference type="GO" id="GO:0016020">
    <property type="term" value="C:membrane"/>
    <property type="evidence" value="ECO:0007669"/>
    <property type="project" value="TreeGrafter"/>
</dbReference>
<dbReference type="OrthoDB" id="9808398at2"/>
<dbReference type="Proteomes" id="UP000326671">
    <property type="component" value="Unassembled WGS sequence"/>
</dbReference>
<keyword evidence="4" id="KW-1185">Reference proteome</keyword>
<dbReference type="Gene3D" id="3.40.50.1820">
    <property type="entry name" value="alpha/beta hydrolase"/>
    <property type="match status" value="1"/>
</dbReference>
<dbReference type="InterPro" id="IPR029058">
    <property type="entry name" value="AB_hydrolase_fold"/>
</dbReference>
<dbReference type="Pfam" id="PF00561">
    <property type="entry name" value="Abhydrolase_1"/>
    <property type="match status" value="1"/>
</dbReference>
<feature type="domain" description="AB hydrolase-1" evidence="2">
    <location>
        <begin position="21"/>
        <end position="245"/>
    </location>
</feature>
<dbReference type="GO" id="GO:0016787">
    <property type="term" value="F:hydrolase activity"/>
    <property type="evidence" value="ECO:0007669"/>
    <property type="project" value="UniProtKB-KW"/>
</dbReference>
<dbReference type="SUPFAM" id="SSF53474">
    <property type="entry name" value="alpha/beta-Hydrolases"/>
    <property type="match status" value="1"/>
</dbReference>
<evidence type="ECO:0000313" key="3">
    <source>
        <dbReference type="EMBL" id="KAA9015973.1"/>
    </source>
</evidence>
<accession>A0A5J5H8M7</accession>
<reference evidence="3 4" key="1">
    <citation type="submission" date="2019-09" db="EMBL/GenBank/DDBJ databases">
        <title>Whole genome sequences of isolates from the Mars Exploration Rovers.</title>
        <authorList>
            <person name="Seuylemezian A."/>
            <person name="Vaishampayan P."/>
        </authorList>
    </citation>
    <scope>NUCLEOTIDE SEQUENCE [LARGE SCALE GENOMIC DNA]</scope>
    <source>
        <strain evidence="3 4">MER_TA_151</strain>
    </source>
</reference>
<dbReference type="PANTHER" id="PTHR43798">
    <property type="entry name" value="MONOACYLGLYCEROL LIPASE"/>
    <property type="match status" value="1"/>
</dbReference>
<gene>
    <name evidence="3" type="ORF">F4V44_22205</name>
</gene>
<dbReference type="AlphaFoldDB" id="A0A5J5H8M7"/>
<keyword evidence="1 3" id="KW-0378">Hydrolase</keyword>
<comment type="caution">
    <text evidence="3">The sequence shown here is derived from an EMBL/GenBank/DDBJ whole genome shotgun (WGS) entry which is preliminary data.</text>
</comment>
<sequence>MPFTQVEDLLIHYEIAGKGDPIVFLHGLSNNSQSWRKQLDGLKDHFTVIAWDAPGYGQSSNPKEEFREFSQFADVLHGFIKQLQYDSVYLVGHSMGSCIAVDFTVRYPSMVKSLILADATRGSAALSKEENEKRLQNRLQSIENLDPKEMAAKRIDALLGYHPQEDIKKEAERIMGQVRLAGYRAVSYSLYHVNQMETMTKIAVPTLVICGEEDRVTPVSESQVFHERIANSQMVTIPKTGHLCYQEDSVSFNEYVAQFFKQPQLK</sequence>
<dbReference type="PANTHER" id="PTHR43798:SF31">
    <property type="entry name" value="AB HYDROLASE SUPERFAMILY PROTEIN YCLE"/>
    <property type="match status" value="1"/>
</dbReference>
<proteinExistence type="predicted"/>
<dbReference type="RefSeq" id="WP_150442199.1">
    <property type="nucleotide sequence ID" value="NZ_VYKL01000039.1"/>
</dbReference>